<name>A0A2Z6RAN1_9GLOM</name>
<feature type="region of interest" description="Disordered" evidence="2">
    <location>
        <begin position="601"/>
        <end position="650"/>
    </location>
</feature>
<reference evidence="4 5" key="1">
    <citation type="submission" date="2017-11" db="EMBL/GenBank/DDBJ databases">
        <title>The genome of Rhizophagus clarus HR1 reveals common genetic basis of auxotrophy among arbuscular mycorrhizal fungi.</title>
        <authorList>
            <person name="Kobayashi Y."/>
        </authorList>
    </citation>
    <scope>NUCLEOTIDE SEQUENCE [LARGE SCALE GENOMIC DNA]</scope>
    <source>
        <strain evidence="4 5">HR1</strain>
    </source>
</reference>
<evidence type="ECO:0000313" key="5">
    <source>
        <dbReference type="Proteomes" id="UP000247702"/>
    </source>
</evidence>
<evidence type="ECO:0000313" key="4">
    <source>
        <dbReference type="EMBL" id="GBB99417.1"/>
    </source>
</evidence>
<protein>
    <recommendedName>
        <fullName evidence="3">CCHC-type domain-containing protein</fullName>
    </recommendedName>
</protein>
<dbReference type="Proteomes" id="UP000247702">
    <property type="component" value="Unassembled WGS sequence"/>
</dbReference>
<dbReference type="GO" id="GO:0003676">
    <property type="term" value="F:nucleic acid binding"/>
    <property type="evidence" value="ECO:0007669"/>
    <property type="project" value="InterPro"/>
</dbReference>
<keyword evidence="1" id="KW-0479">Metal-binding</keyword>
<feature type="compositionally biased region" description="Low complexity" evidence="2">
    <location>
        <begin position="623"/>
        <end position="636"/>
    </location>
</feature>
<proteinExistence type="predicted"/>
<dbReference type="Gene3D" id="2.40.70.10">
    <property type="entry name" value="Acid Proteases"/>
    <property type="match status" value="1"/>
</dbReference>
<evidence type="ECO:0000256" key="1">
    <source>
        <dbReference type="PROSITE-ProRule" id="PRU00047"/>
    </source>
</evidence>
<feature type="compositionally biased region" description="Acidic residues" evidence="2">
    <location>
        <begin position="705"/>
        <end position="714"/>
    </location>
</feature>
<sequence length="894" mass="99030">MATITELANAIDGYVENRTTARDILIDQIKRATRQVRRKENNLHQDLVREQRRRYDAEAERDLAITRRDLAEGAMDRVVGDLQQLRANARNQVNRMLINITRKQTRIGILIQEKFALQILYQRSKAETDLAEFNRAWVFNRYQKWKAREINSRQNILNLQGQIFALQNNPPNIQQIGMVGYGPPIFYGRPGEDPEDWLRDMQRYIIASRINVAPGAGQAAGREEAFGLVVSCLAGDALNWYNTRVKGKNWKCNNLSDNLGVADLNAVRGLAAGNGGNQIGGLNTAGEFQGKAAAEIGRIGAGVATGANIIPNGTWDEDWSIAGGEPVDNAPVAPNAGAGLPAVTIAPGIKLGQLLYLFRTAYTTVEHLKQTAVFGQLMQGDMSVEQFSTRIKKVGKLAEMTPEQQREQFIRGLNPMNQYNIRMMAKFYDTQDNITKALAEAEKFTLSQMYAPSSIPVFPAANPYVDANRSERSGGGMTKNEIEDLIKTTMASSQPQQNTDLQAIAKSFQETMSRATKTLDNSKKSANKRGEDLIIRRFLSELLRTKSNKQPEDDYNYDPVDDITDSMAGMSLNSAIINAIKSAVKKCTKCGRFGHTSRKCSVKKKKKSKKSKKSKVNLAIGPDSDSSSDDTSSSDSSDSDTDSSDSSDSETVLNVKMDKLKKNELKLIFPPHFFQDSGLIASKQIVAEKIVSQNDLSPSSKDSDESSLEEESLDDPMEIDFVKKKEPKTSVATIKCKIRRLKIPAMTLDSGAEPPIITKNIVDRTKDKIDKSEKHDLSGVATVPIESIGIVRNLPITLAPGCTIREDFVVVDYHKPTLIFSNQLLKKYGCAVDWNTNELKIPLNGKDYIIPVTMHKVKNKLEVNCATTTSECDDLSTPDSISQDLSEDGTLKKK</sequence>
<dbReference type="InterPro" id="IPR001878">
    <property type="entry name" value="Znf_CCHC"/>
</dbReference>
<gene>
    <name evidence="4" type="ORF">RclHR1_35130001</name>
</gene>
<feature type="compositionally biased region" description="Basic residues" evidence="2">
    <location>
        <begin position="601"/>
        <end position="615"/>
    </location>
</feature>
<dbReference type="EMBL" id="BEXD01002795">
    <property type="protein sequence ID" value="GBB99417.1"/>
    <property type="molecule type" value="Genomic_DNA"/>
</dbReference>
<dbReference type="AlphaFoldDB" id="A0A2Z6RAN1"/>
<feature type="region of interest" description="Disordered" evidence="2">
    <location>
        <begin position="692"/>
        <end position="714"/>
    </location>
</feature>
<accession>A0A2Z6RAN1</accession>
<feature type="region of interest" description="Disordered" evidence="2">
    <location>
        <begin position="870"/>
        <end position="894"/>
    </location>
</feature>
<evidence type="ECO:0000256" key="2">
    <source>
        <dbReference type="SAM" id="MobiDB-lite"/>
    </source>
</evidence>
<keyword evidence="1" id="KW-0862">Zinc</keyword>
<keyword evidence="1" id="KW-0863">Zinc-finger</keyword>
<organism evidence="4 5">
    <name type="scientific">Rhizophagus clarus</name>
    <dbReference type="NCBI Taxonomy" id="94130"/>
    <lineage>
        <taxon>Eukaryota</taxon>
        <taxon>Fungi</taxon>
        <taxon>Fungi incertae sedis</taxon>
        <taxon>Mucoromycota</taxon>
        <taxon>Glomeromycotina</taxon>
        <taxon>Glomeromycetes</taxon>
        <taxon>Glomerales</taxon>
        <taxon>Glomeraceae</taxon>
        <taxon>Rhizophagus</taxon>
    </lineage>
</organism>
<feature type="domain" description="CCHC-type" evidence="3">
    <location>
        <begin position="586"/>
        <end position="600"/>
    </location>
</feature>
<evidence type="ECO:0000259" key="3">
    <source>
        <dbReference type="PROSITE" id="PS50158"/>
    </source>
</evidence>
<dbReference type="PROSITE" id="PS50158">
    <property type="entry name" value="ZF_CCHC"/>
    <property type="match status" value="1"/>
</dbReference>
<dbReference type="GO" id="GO:0008270">
    <property type="term" value="F:zinc ion binding"/>
    <property type="evidence" value="ECO:0007669"/>
    <property type="project" value="UniProtKB-KW"/>
</dbReference>
<dbReference type="InterPro" id="IPR021109">
    <property type="entry name" value="Peptidase_aspartic_dom_sf"/>
</dbReference>
<keyword evidence="5" id="KW-1185">Reference proteome</keyword>
<feature type="compositionally biased region" description="Acidic residues" evidence="2">
    <location>
        <begin position="637"/>
        <end position="648"/>
    </location>
</feature>
<comment type="caution">
    <text evidence="4">The sequence shown here is derived from an EMBL/GenBank/DDBJ whole genome shotgun (WGS) entry which is preliminary data.</text>
</comment>